<accession>A0ACC1QXT2</accession>
<organism evidence="1 2">
    <name type="scientific">Lecanicillium saksenae</name>
    <dbReference type="NCBI Taxonomy" id="468837"/>
    <lineage>
        <taxon>Eukaryota</taxon>
        <taxon>Fungi</taxon>
        <taxon>Dikarya</taxon>
        <taxon>Ascomycota</taxon>
        <taxon>Pezizomycotina</taxon>
        <taxon>Sordariomycetes</taxon>
        <taxon>Hypocreomycetidae</taxon>
        <taxon>Hypocreales</taxon>
        <taxon>Cordycipitaceae</taxon>
        <taxon>Lecanicillium</taxon>
    </lineage>
</organism>
<gene>
    <name evidence="1" type="ORF">NLG97_g3751</name>
</gene>
<reference evidence="1" key="1">
    <citation type="submission" date="2022-07" db="EMBL/GenBank/DDBJ databases">
        <title>Genome Sequence of Lecanicillium saksenae.</title>
        <authorList>
            <person name="Buettner E."/>
        </authorList>
    </citation>
    <scope>NUCLEOTIDE SEQUENCE</scope>
    <source>
        <strain evidence="1">VT-O1</strain>
    </source>
</reference>
<proteinExistence type="predicted"/>
<dbReference type="Proteomes" id="UP001148737">
    <property type="component" value="Unassembled WGS sequence"/>
</dbReference>
<protein>
    <submittedName>
        <fullName evidence="1">Uncharacterized protein</fullName>
    </submittedName>
</protein>
<name>A0ACC1QXT2_9HYPO</name>
<dbReference type="EMBL" id="JANAKD010000330">
    <property type="protein sequence ID" value="KAJ3494931.1"/>
    <property type="molecule type" value="Genomic_DNA"/>
</dbReference>
<keyword evidence="2" id="KW-1185">Reference proteome</keyword>
<sequence>MSRKFEENAAVAAVKNAYQTKRLKFIRLDKNDEDAKAFFIRLLNDPEIYALAMTMLLRPQSPTTVEAKMAEYANSLLPLMICLPADNEGGKPTIIGELIIGEDITPTSLAQNRNIEMGFSLLPEHQNKGYGREAIDWALDWCFQHAGMHTVSIATVSYNDRAMHLYESMGFVNEGRKREVIWFNRKWYDSVLYSMTENEWEALRTKQGELKK</sequence>
<evidence type="ECO:0000313" key="2">
    <source>
        <dbReference type="Proteomes" id="UP001148737"/>
    </source>
</evidence>
<comment type="caution">
    <text evidence="1">The sequence shown here is derived from an EMBL/GenBank/DDBJ whole genome shotgun (WGS) entry which is preliminary data.</text>
</comment>
<evidence type="ECO:0000313" key="1">
    <source>
        <dbReference type="EMBL" id="KAJ3494931.1"/>
    </source>
</evidence>